<evidence type="ECO:0000313" key="4">
    <source>
        <dbReference type="Proteomes" id="UP000237662"/>
    </source>
</evidence>
<feature type="chain" id="PRO_5015441419" evidence="1">
    <location>
        <begin position="22"/>
        <end position="162"/>
    </location>
</feature>
<dbReference type="AlphaFoldDB" id="A0A2S6I6Y7"/>
<dbReference type="InterPro" id="IPR026444">
    <property type="entry name" value="Secre_tail"/>
</dbReference>
<reference evidence="3 4" key="1">
    <citation type="submission" date="2018-02" db="EMBL/GenBank/DDBJ databases">
        <title>Genomic Encyclopedia of Archaeal and Bacterial Type Strains, Phase II (KMG-II): from individual species to whole genera.</title>
        <authorList>
            <person name="Goeker M."/>
        </authorList>
    </citation>
    <scope>NUCLEOTIDE SEQUENCE [LARGE SCALE GENOMIC DNA]</scope>
    <source>
        <strain evidence="3 4">DSM 29526</strain>
    </source>
</reference>
<comment type="caution">
    <text evidence="3">The sequence shown here is derived from an EMBL/GenBank/DDBJ whole genome shotgun (WGS) entry which is preliminary data.</text>
</comment>
<protein>
    <submittedName>
        <fullName evidence="3">Putative secreted protein (Por secretion system target)</fullName>
    </submittedName>
</protein>
<dbReference type="EMBL" id="PTJC01000005">
    <property type="protein sequence ID" value="PPK87263.1"/>
    <property type="molecule type" value="Genomic_DNA"/>
</dbReference>
<name>A0A2S6I6Y7_9BACT</name>
<gene>
    <name evidence="3" type="ORF">CLV84_0201</name>
</gene>
<keyword evidence="1" id="KW-0732">Signal</keyword>
<feature type="signal peptide" evidence="1">
    <location>
        <begin position="1"/>
        <end position="21"/>
    </location>
</feature>
<dbReference type="OrthoDB" id="9768786at2"/>
<proteinExistence type="predicted"/>
<evidence type="ECO:0000256" key="1">
    <source>
        <dbReference type="SAM" id="SignalP"/>
    </source>
</evidence>
<dbReference type="RefSeq" id="WP_104417878.1">
    <property type="nucleotide sequence ID" value="NZ_PTJC01000005.1"/>
</dbReference>
<organism evidence="3 4">
    <name type="scientific">Neolewinella xylanilytica</name>
    <dbReference type="NCBI Taxonomy" id="1514080"/>
    <lineage>
        <taxon>Bacteria</taxon>
        <taxon>Pseudomonadati</taxon>
        <taxon>Bacteroidota</taxon>
        <taxon>Saprospiria</taxon>
        <taxon>Saprospirales</taxon>
        <taxon>Lewinellaceae</taxon>
        <taxon>Neolewinella</taxon>
    </lineage>
</organism>
<evidence type="ECO:0000313" key="3">
    <source>
        <dbReference type="EMBL" id="PPK87263.1"/>
    </source>
</evidence>
<dbReference type="Pfam" id="PF18962">
    <property type="entry name" value="Por_Secre_tail"/>
    <property type="match status" value="1"/>
</dbReference>
<accession>A0A2S6I6Y7</accession>
<feature type="domain" description="Secretion system C-terminal sorting" evidence="2">
    <location>
        <begin position="91"/>
        <end position="150"/>
    </location>
</feature>
<keyword evidence="4" id="KW-1185">Reference proteome</keyword>
<dbReference type="NCBIfam" id="TIGR04183">
    <property type="entry name" value="Por_Secre_tail"/>
    <property type="match status" value="1"/>
</dbReference>
<sequence length="162" mass="17606">MAPLRCYLLPLLLSLWIPVGAQDMGHSVVSSAGDYFSVAHAGNLHFTLGEIAVSRTENGAILEQGFHRILTNERTTSTWSAPRLAITLSAFPNPTADVVNLTGDWQRDDLVEIRDVFGRLLGRQELSPGRATVALSSYPSGTYFLTLTRSGLPVAGARVVRR</sequence>
<evidence type="ECO:0000259" key="2">
    <source>
        <dbReference type="Pfam" id="PF18962"/>
    </source>
</evidence>
<dbReference type="Proteomes" id="UP000237662">
    <property type="component" value="Unassembled WGS sequence"/>
</dbReference>